<evidence type="ECO:0000313" key="8">
    <source>
        <dbReference type="Proteomes" id="UP000827092"/>
    </source>
</evidence>
<dbReference type="PRINTS" id="PR00276">
    <property type="entry name" value="INSULINFAMLY"/>
</dbReference>
<keyword evidence="2" id="KW-0165">Cleavage on pair of basic residues</keyword>
<feature type="chain" id="PRO_5043540731" description="Insulin-like domain-containing protein" evidence="5">
    <location>
        <begin position="20"/>
        <end position="175"/>
    </location>
</feature>
<dbReference type="Pfam" id="PF00049">
    <property type="entry name" value="Insulin"/>
    <property type="match status" value="1"/>
</dbReference>
<dbReference type="AlphaFoldDB" id="A0AAV6VR92"/>
<name>A0AAV6VR92_9ARAC</name>
<keyword evidence="3 5" id="KW-0732">Signal</keyword>
<evidence type="ECO:0000256" key="5">
    <source>
        <dbReference type="SAM" id="SignalP"/>
    </source>
</evidence>
<dbReference type="InterPro" id="IPR022353">
    <property type="entry name" value="Insulin_CS"/>
</dbReference>
<gene>
    <name evidence="7" type="ORF">JTE90_026474</name>
</gene>
<comment type="similarity">
    <text evidence="1 4">Belongs to the insulin family.</text>
</comment>
<keyword evidence="8" id="KW-1185">Reference proteome</keyword>
<dbReference type="InterPro" id="IPR036438">
    <property type="entry name" value="Insulin-like_sf"/>
</dbReference>
<evidence type="ECO:0000256" key="3">
    <source>
        <dbReference type="ARBA" id="ARBA00022729"/>
    </source>
</evidence>
<comment type="caution">
    <text evidence="7">The sequence shown here is derived from an EMBL/GenBank/DDBJ whole genome shotgun (WGS) entry which is preliminary data.</text>
</comment>
<dbReference type="SUPFAM" id="SSF56994">
    <property type="entry name" value="Insulin-like"/>
    <property type="match status" value="1"/>
</dbReference>
<evidence type="ECO:0000256" key="4">
    <source>
        <dbReference type="RuleBase" id="RU000406"/>
    </source>
</evidence>
<dbReference type="CDD" id="cd04366">
    <property type="entry name" value="IlGF_insulin_bombyxin_like"/>
    <property type="match status" value="1"/>
</dbReference>
<evidence type="ECO:0000313" key="7">
    <source>
        <dbReference type="EMBL" id="KAG8198576.1"/>
    </source>
</evidence>
<feature type="domain" description="Insulin-like" evidence="6">
    <location>
        <begin position="20"/>
        <end position="85"/>
    </location>
</feature>
<reference evidence="7 8" key="1">
    <citation type="journal article" date="2022" name="Nat. Ecol. Evol.">
        <title>A masculinizing supergene underlies an exaggerated male reproductive morph in a spider.</title>
        <authorList>
            <person name="Hendrickx F."/>
            <person name="De Corte Z."/>
            <person name="Sonet G."/>
            <person name="Van Belleghem S.M."/>
            <person name="Kostlbacher S."/>
            <person name="Vangestel C."/>
        </authorList>
    </citation>
    <scope>NUCLEOTIDE SEQUENCE [LARGE SCALE GENOMIC DNA]</scope>
    <source>
        <strain evidence="7">W744_W776</strain>
    </source>
</reference>
<dbReference type="EMBL" id="JAFNEN010000038">
    <property type="protein sequence ID" value="KAG8198576.1"/>
    <property type="molecule type" value="Genomic_DNA"/>
</dbReference>
<sequence length="175" mass="19846">MFVISLFYLSLIHTDSVTGIRICGRRLADFLHHLCKQFGGFHAPLLKRNVLFSTGQRREVEDSTSGVVNECCRNQCSVYTLISYCARGHLTEDGSLIEEILGFEYNKPLEKEAIEELANQNFDTTTIEPLRDSLLDSNEISRPNIGVSTRDRPVFIVLAQENVDISTEEYLENTI</sequence>
<protein>
    <recommendedName>
        <fullName evidence="6">Insulin-like domain-containing protein</fullName>
    </recommendedName>
</protein>
<comment type="subcellular location">
    <subcellularLocation>
        <location evidence="4">Secreted</location>
    </subcellularLocation>
</comment>
<accession>A0AAV6VR92</accession>
<keyword evidence="4" id="KW-0964">Secreted</keyword>
<dbReference type="GO" id="GO:0005576">
    <property type="term" value="C:extracellular region"/>
    <property type="evidence" value="ECO:0007669"/>
    <property type="project" value="UniProtKB-SubCell"/>
</dbReference>
<proteinExistence type="inferred from homology"/>
<evidence type="ECO:0000256" key="2">
    <source>
        <dbReference type="ARBA" id="ARBA00022685"/>
    </source>
</evidence>
<dbReference type="InterPro" id="IPR022352">
    <property type="entry name" value="Ins/IGF/rlx"/>
</dbReference>
<dbReference type="GO" id="GO:0005179">
    <property type="term" value="F:hormone activity"/>
    <property type="evidence" value="ECO:0007669"/>
    <property type="project" value="InterPro"/>
</dbReference>
<dbReference type="Gene3D" id="1.10.100.10">
    <property type="entry name" value="Insulin-like"/>
    <property type="match status" value="1"/>
</dbReference>
<dbReference type="SMART" id="SM00078">
    <property type="entry name" value="IlGF"/>
    <property type="match status" value="1"/>
</dbReference>
<dbReference type="PROSITE" id="PS00262">
    <property type="entry name" value="INSULIN"/>
    <property type="match status" value="1"/>
</dbReference>
<organism evidence="7 8">
    <name type="scientific">Oedothorax gibbosus</name>
    <dbReference type="NCBI Taxonomy" id="931172"/>
    <lineage>
        <taxon>Eukaryota</taxon>
        <taxon>Metazoa</taxon>
        <taxon>Ecdysozoa</taxon>
        <taxon>Arthropoda</taxon>
        <taxon>Chelicerata</taxon>
        <taxon>Arachnida</taxon>
        <taxon>Araneae</taxon>
        <taxon>Araneomorphae</taxon>
        <taxon>Entelegynae</taxon>
        <taxon>Araneoidea</taxon>
        <taxon>Linyphiidae</taxon>
        <taxon>Erigoninae</taxon>
        <taxon>Oedothorax</taxon>
    </lineage>
</organism>
<dbReference type="InterPro" id="IPR016179">
    <property type="entry name" value="Insulin-like"/>
</dbReference>
<feature type="signal peptide" evidence="5">
    <location>
        <begin position="1"/>
        <end position="19"/>
    </location>
</feature>
<evidence type="ECO:0000259" key="6">
    <source>
        <dbReference type="SMART" id="SM00078"/>
    </source>
</evidence>
<evidence type="ECO:0000256" key="1">
    <source>
        <dbReference type="ARBA" id="ARBA00009034"/>
    </source>
</evidence>
<dbReference type="Proteomes" id="UP000827092">
    <property type="component" value="Unassembled WGS sequence"/>
</dbReference>